<proteinExistence type="predicted"/>
<evidence type="ECO:0000259" key="6">
    <source>
        <dbReference type="Pfam" id="PF04542"/>
    </source>
</evidence>
<dbReference type="Gene3D" id="1.10.1740.10">
    <property type="match status" value="1"/>
</dbReference>
<keyword evidence="3" id="KW-0238">DNA-binding</keyword>
<dbReference type="Proteomes" id="UP000198967">
    <property type="component" value="Unassembled WGS sequence"/>
</dbReference>
<dbReference type="InterPro" id="IPR007627">
    <property type="entry name" value="RNA_pol_sigma70_r2"/>
</dbReference>
<dbReference type="AlphaFoldDB" id="A0A1G7XQQ7"/>
<keyword evidence="1" id="KW-0805">Transcription regulation</keyword>
<dbReference type="SUPFAM" id="SSF88946">
    <property type="entry name" value="Sigma2 domain of RNA polymerase sigma factors"/>
    <property type="match status" value="1"/>
</dbReference>
<dbReference type="GO" id="GO:0016987">
    <property type="term" value="F:sigma factor activity"/>
    <property type="evidence" value="ECO:0007669"/>
    <property type="project" value="UniProtKB-KW"/>
</dbReference>
<dbReference type="InterPro" id="IPR007630">
    <property type="entry name" value="RNA_pol_sigma70_r4"/>
</dbReference>
<dbReference type="InterPro" id="IPR014284">
    <property type="entry name" value="RNA_pol_sigma-70_dom"/>
</dbReference>
<dbReference type="SUPFAM" id="SSF88659">
    <property type="entry name" value="Sigma3 and sigma4 domains of RNA polymerase sigma factors"/>
    <property type="match status" value="2"/>
</dbReference>
<feature type="domain" description="RNA polymerase sigma-70 region 4" evidence="7">
    <location>
        <begin position="211"/>
        <end position="259"/>
    </location>
</feature>
<dbReference type="InterPro" id="IPR013325">
    <property type="entry name" value="RNA_pol_sigma_r2"/>
</dbReference>
<dbReference type="GO" id="GO:0006352">
    <property type="term" value="P:DNA-templated transcription initiation"/>
    <property type="evidence" value="ECO:0007669"/>
    <property type="project" value="InterPro"/>
</dbReference>
<accession>A0A1G7XQQ7</accession>
<dbReference type="NCBIfam" id="TIGR02937">
    <property type="entry name" value="sigma70-ECF"/>
    <property type="match status" value="1"/>
</dbReference>
<dbReference type="InterPro" id="IPR013324">
    <property type="entry name" value="RNA_pol_sigma_r3/r4-like"/>
</dbReference>
<dbReference type="RefSeq" id="WP_093088486.1">
    <property type="nucleotide sequence ID" value="NZ_FNBE01000016.1"/>
</dbReference>
<feature type="domain" description="RNA polymerase sigma-70 region 3" evidence="5">
    <location>
        <begin position="130"/>
        <end position="182"/>
    </location>
</feature>
<dbReference type="EMBL" id="FNBE01000016">
    <property type="protein sequence ID" value="SDG86373.1"/>
    <property type="molecule type" value="Genomic_DNA"/>
</dbReference>
<evidence type="ECO:0000259" key="5">
    <source>
        <dbReference type="Pfam" id="PF04539"/>
    </source>
</evidence>
<name>A0A1G7XQQ7_PSEOR</name>
<dbReference type="OrthoDB" id="9804285at2"/>
<dbReference type="Pfam" id="PF04539">
    <property type="entry name" value="Sigma70_r3"/>
    <property type="match status" value="1"/>
</dbReference>
<reference evidence="8 9" key="1">
    <citation type="submission" date="2016-10" db="EMBL/GenBank/DDBJ databases">
        <authorList>
            <person name="de Groot N.N."/>
        </authorList>
    </citation>
    <scope>NUCLEOTIDE SEQUENCE [LARGE SCALE GENOMIC DNA]</scope>
    <source>
        <strain evidence="8 9">CGMCC 4.3143</strain>
    </source>
</reference>
<dbReference type="STRING" id="366584.SAMN05216377_11654"/>
<dbReference type="GO" id="GO:0003677">
    <property type="term" value="F:DNA binding"/>
    <property type="evidence" value="ECO:0007669"/>
    <property type="project" value="UniProtKB-KW"/>
</dbReference>
<dbReference type="CDD" id="cd06171">
    <property type="entry name" value="Sigma70_r4"/>
    <property type="match status" value="1"/>
</dbReference>
<dbReference type="Pfam" id="PF04542">
    <property type="entry name" value="Sigma70_r2"/>
    <property type="match status" value="1"/>
</dbReference>
<evidence type="ECO:0000256" key="2">
    <source>
        <dbReference type="ARBA" id="ARBA00023082"/>
    </source>
</evidence>
<dbReference type="InterPro" id="IPR007624">
    <property type="entry name" value="RNA_pol_sigma70_r3"/>
</dbReference>
<gene>
    <name evidence="8" type="ORF">SAMN05216377_11654</name>
</gene>
<sequence>MTIASAPSRAPGYDENDLDDGLPMLQRMAALPEDDPEREALRTALILRFLPVAERIAARQAASTPWARDDLLQIGRTALVGAVDRWDPDRAHGDFLGYLVPCVRGEILRFFRDQSWTMRVPRRVKDLHVAIRKVTGPMSQELGRAPRPSELAERLDVDREEIVEALRAEDDHHPMALDAAAEDGQQSVSDRIPQVDGGYELIEDLRSLRPLLERLPAREYRILMLRYYGDRTQTQIAQEIGISQMHVSRLLSQTLARLRRGLLAEAPGDDDPARGP</sequence>
<dbReference type="PRINTS" id="PR00046">
    <property type="entry name" value="SIGMA70FCT"/>
</dbReference>
<evidence type="ECO:0000259" key="7">
    <source>
        <dbReference type="Pfam" id="PF04545"/>
    </source>
</evidence>
<dbReference type="PANTHER" id="PTHR30385:SF4">
    <property type="entry name" value="RNA POLYMERASE SIGMA-E FACTOR"/>
    <property type="match status" value="1"/>
</dbReference>
<protein>
    <submittedName>
        <fullName evidence="8">RNA polymerase sigma-B factor</fullName>
    </submittedName>
</protein>
<evidence type="ECO:0000256" key="3">
    <source>
        <dbReference type="ARBA" id="ARBA00023125"/>
    </source>
</evidence>
<evidence type="ECO:0000313" key="9">
    <source>
        <dbReference type="Proteomes" id="UP000198967"/>
    </source>
</evidence>
<feature type="domain" description="RNA polymerase sigma-70 region 2" evidence="6">
    <location>
        <begin position="45"/>
        <end position="117"/>
    </location>
</feature>
<dbReference type="PANTHER" id="PTHR30385">
    <property type="entry name" value="SIGMA FACTOR F FLAGELLAR"/>
    <property type="match status" value="1"/>
</dbReference>
<dbReference type="InterPro" id="IPR000943">
    <property type="entry name" value="RNA_pol_sigma70"/>
</dbReference>
<dbReference type="Gene3D" id="1.20.140.160">
    <property type="match status" value="1"/>
</dbReference>
<keyword evidence="9" id="KW-1185">Reference proteome</keyword>
<evidence type="ECO:0000256" key="1">
    <source>
        <dbReference type="ARBA" id="ARBA00023015"/>
    </source>
</evidence>
<dbReference type="Pfam" id="PF04545">
    <property type="entry name" value="Sigma70_r4"/>
    <property type="match status" value="1"/>
</dbReference>
<keyword evidence="2" id="KW-0731">Sigma factor</keyword>
<keyword evidence="4" id="KW-0804">Transcription</keyword>
<evidence type="ECO:0000256" key="4">
    <source>
        <dbReference type="ARBA" id="ARBA00023163"/>
    </source>
</evidence>
<evidence type="ECO:0000313" key="8">
    <source>
        <dbReference type="EMBL" id="SDG86373.1"/>
    </source>
</evidence>
<organism evidence="8 9">
    <name type="scientific">Pseudonocardia oroxyli</name>
    <dbReference type="NCBI Taxonomy" id="366584"/>
    <lineage>
        <taxon>Bacteria</taxon>
        <taxon>Bacillati</taxon>
        <taxon>Actinomycetota</taxon>
        <taxon>Actinomycetes</taxon>
        <taxon>Pseudonocardiales</taxon>
        <taxon>Pseudonocardiaceae</taxon>
        <taxon>Pseudonocardia</taxon>
    </lineage>
</organism>